<comment type="caution">
    <text evidence="1">The sequence shown here is derived from an EMBL/GenBank/DDBJ whole genome shotgun (WGS) entry which is preliminary data.</text>
</comment>
<dbReference type="Proteomes" id="UP001207918">
    <property type="component" value="Unassembled WGS sequence"/>
</dbReference>
<protein>
    <recommendedName>
        <fullName evidence="3">Preprotein translocase subunit SecB</fullName>
    </recommendedName>
</protein>
<organism evidence="1 2">
    <name type="scientific">Fodinibius salsisoli</name>
    <dbReference type="NCBI Taxonomy" id="2820877"/>
    <lineage>
        <taxon>Bacteria</taxon>
        <taxon>Pseudomonadati</taxon>
        <taxon>Balneolota</taxon>
        <taxon>Balneolia</taxon>
        <taxon>Balneolales</taxon>
        <taxon>Balneolaceae</taxon>
        <taxon>Fodinibius</taxon>
    </lineage>
</organism>
<proteinExistence type="predicted"/>
<evidence type="ECO:0008006" key="3">
    <source>
        <dbReference type="Google" id="ProtNLM"/>
    </source>
</evidence>
<sequence length="155" mass="17057">MSEEKKNSKGLSINFGLKSFDILKYDYEESGEKIDTRKIGYQIQFRPDADLNEGTISIEFKIIGQAGEEDPIELGSIHTLTTYHISSIDELLTDDGNLLIPKGLAISLLSIALSTTRGALIAKSEGNILSKEILPLADPKEMYEASPLKGEIEIK</sequence>
<name>A0ABT3PTM4_9BACT</name>
<keyword evidence="2" id="KW-1185">Reference proteome</keyword>
<evidence type="ECO:0000313" key="2">
    <source>
        <dbReference type="Proteomes" id="UP001207918"/>
    </source>
</evidence>
<evidence type="ECO:0000313" key="1">
    <source>
        <dbReference type="EMBL" id="MCW9709206.1"/>
    </source>
</evidence>
<dbReference type="RefSeq" id="WP_265768081.1">
    <property type="nucleotide sequence ID" value="NZ_JAGGJA010000026.1"/>
</dbReference>
<accession>A0ABT3PTM4</accession>
<reference evidence="1 2" key="1">
    <citation type="submission" date="2021-03" db="EMBL/GenBank/DDBJ databases">
        <title>Aliifodinibius sp. nov., a new bacterium isolated from saline soil.</title>
        <authorList>
            <person name="Galisteo C."/>
            <person name="De La Haba R."/>
            <person name="Sanchez-Porro C."/>
            <person name="Ventosa A."/>
        </authorList>
    </citation>
    <scope>NUCLEOTIDE SEQUENCE [LARGE SCALE GENOMIC DNA]</scope>
    <source>
        <strain evidence="1 2">1BSP15-2V2</strain>
    </source>
</reference>
<dbReference type="EMBL" id="JAGGJA010000026">
    <property type="protein sequence ID" value="MCW9709206.1"/>
    <property type="molecule type" value="Genomic_DNA"/>
</dbReference>
<gene>
    <name evidence="1" type="ORF">J6I44_20255</name>
</gene>